<evidence type="ECO:0000256" key="1">
    <source>
        <dbReference type="ARBA" id="ARBA00004141"/>
    </source>
</evidence>
<protein>
    <submittedName>
        <fullName evidence="11">Tachykinin-like peptides receptor 99D</fullName>
    </submittedName>
</protein>
<dbReference type="PROSITE" id="PS50262">
    <property type="entry name" value="G_PROTEIN_RECEP_F1_2"/>
    <property type="match status" value="1"/>
</dbReference>
<feature type="transmembrane region" description="Helical" evidence="9">
    <location>
        <begin position="273"/>
        <end position="291"/>
    </location>
</feature>
<organism evidence="11 12">
    <name type="scientific">Leptotrombidium deliense</name>
    <dbReference type="NCBI Taxonomy" id="299467"/>
    <lineage>
        <taxon>Eukaryota</taxon>
        <taxon>Metazoa</taxon>
        <taxon>Ecdysozoa</taxon>
        <taxon>Arthropoda</taxon>
        <taxon>Chelicerata</taxon>
        <taxon>Arachnida</taxon>
        <taxon>Acari</taxon>
        <taxon>Acariformes</taxon>
        <taxon>Trombidiformes</taxon>
        <taxon>Prostigmata</taxon>
        <taxon>Anystina</taxon>
        <taxon>Parasitengona</taxon>
        <taxon>Trombiculoidea</taxon>
        <taxon>Trombiculidae</taxon>
        <taxon>Leptotrombidium</taxon>
    </lineage>
</organism>
<dbReference type="PRINTS" id="PR01012">
    <property type="entry name" value="NRPEPTIDEYR"/>
</dbReference>
<dbReference type="PANTHER" id="PTHR45695:SF9">
    <property type="entry name" value="LEUCOKININ RECEPTOR"/>
    <property type="match status" value="1"/>
</dbReference>
<evidence type="ECO:0000256" key="4">
    <source>
        <dbReference type="ARBA" id="ARBA00022989"/>
    </source>
</evidence>
<dbReference type="OrthoDB" id="9445642at2759"/>
<dbReference type="PANTHER" id="PTHR45695">
    <property type="entry name" value="LEUCOKININ RECEPTOR-RELATED"/>
    <property type="match status" value="1"/>
</dbReference>
<dbReference type="GO" id="GO:0005886">
    <property type="term" value="C:plasma membrane"/>
    <property type="evidence" value="ECO:0007669"/>
    <property type="project" value="TreeGrafter"/>
</dbReference>
<evidence type="ECO:0000256" key="6">
    <source>
        <dbReference type="ARBA" id="ARBA00023136"/>
    </source>
</evidence>
<dbReference type="Gene3D" id="1.20.1070.10">
    <property type="entry name" value="Rhodopsin 7-helix transmembrane proteins"/>
    <property type="match status" value="1"/>
</dbReference>
<feature type="transmembrane region" description="Helical" evidence="9">
    <location>
        <begin position="208"/>
        <end position="230"/>
    </location>
</feature>
<feature type="transmembrane region" description="Helical" evidence="9">
    <location>
        <begin position="152"/>
        <end position="174"/>
    </location>
</feature>
<dbReference type="EMBL" id="NCKV01001838">
    <property type="protein sequence ID" value="RWS27691.1"/>
    <property type="molecule type" value="Genomic_DNA"/>
</dbReference>
<sequence length="345" mass="39826">MEFFNQTEVTTILDLTNESNVTESKSVGLYKIPASLVILLTICYLAVSLCSVFGNSMVLWIVFKSKRMRNVTNFFIANLALADIAIGAFAIPFQFQAALLQKWVLPHFMCSFCPTVQVISLNVSILTLVANSLDRHRAVTRPLKPRLMKRKAIMIIITIWVFSFVLAIPSFLAWEVKFVWNEETKNKTLPFCDTHRISPHLWRTYNHILVIIQYFIPVVIIFITFLHIAIKLSSINETINSRSDSRRALQNKRKLHENKGDTKLSSRSSAISVIKMLFIVTVLFAISWLPYQLYNVLQEIYPLINEYYYINIIWFSCHWLAMSNSCCNPFIYAIYGVRNSINLCN</sequence>
<keyword evidence="12" id="KW-1185">Reference proteome</keyword>
<dbReference type="PRINTS" id="PR00237">
    <property type="entry name" value="GPCRRHODOPSN"/>
</dbReference>
<evidence type="ECO:0000313" key="12">
    <source>
        <dbReference type="Proteomes" id="UP000288716"/>
    </source>
</evidence>
<proteinExistence type="inferred from homology"/>
<evidence type="ECO:0000259" key="10">
    <source>
        <dbReference type="PROSITE" id="PS50262"/>
    </source>
</evidence>
<dbReference type="SUPFAM" id="SSF81321">
    <property type="entry name" value="Family A G protein-coupled receptor-like"/>
    <property type="match status" value="1"/>
</dbReference>
<evidence type="ECO:0000256" key="5">
    <source>
        <dbReference type="ARBA" id="ARBA00023040"/>
    </source>
</evidence>
<dbReference type="InterPro" id="IPR000276">
    <property type="entry name" value="GPCR_Rhodpsn"/>
</dbReference>
<evidence type="ECO:0000313" key="11">
    <source>
        <dbReference type="EMBL" id="RWS27691.1"/>
    </source>
</evidence>
<comment type="subcellular location">
    <subcellularLocation>
        <location evidence="1">Membrane</location>
        <topology evidence="1">Multi-pass membrane protein</topology>
    </subcellularLocation>
</comment>
<keyword evidence="3 9" id="KW-0812">Transmembrane</keyword>
<accession>A0A443SJJ2</accession>
<keyword evidence="8" id="KW-0807">Transducer</keyword>
<evidence type="ECO:0000256" key="9">
    <source>
        <dbReference type="SAM" id="Phobius"/>
    </source>
</evidence>
<comment type="caution">
    <text evidence="11">The sequence shown here is derived from an EMBL/GenBank/DDBJ whole genome shotgun (WGS) entry which is preliminary data.</text>
</comment>
<keyword evidence="7 11" id="KW-0675">Receptor</keyword>
<keyword evidence="6 9" id="KW-0472">Membrane</keyword>
<feature type="transmembrane region" description="Helical" evidence="9">
    <location>
        <begin position="74"/>
        <end position="93"/>
    </location>
</feature>
<keyword evidence="4 9" id="KW-1133">Transmembrane helix</keyword>
<dbReference type="Proteomes" id="UP000288716">
    <property type="component" value="Unassembled WGS sequence"/>
</dbReference>
<dbReference type="AlphaFoldDB" id="A0A443SJJ2"/>
<dbReference type="VEuPathDB" id="VectorBase:LDEU004349"/>
<feature type="transmembrane region" description="Helical" evidence="9">
    <location>
        <begin position="105"/>
        <end position="131"/>
    </location>
</feature>
<gene>
    <name evidence="11" type="ORF">B4U80_07851</name>
</gene>
<dbReference type="InterPro" id="IPR000611">
    <property type="entry name" value="NPY_rcpt"/>
</dbReference>
<dbReference type="Pfam" id="PF00001">
    <property type="entry name" value="7tm_1"/>
    <property type="match status" value="1"/>
</dbReference>
<evidence type="ECO:0000256" key="2">
    <source>
        <dbReference type="ARBA" id="ARBA00010663"/>
    </source>
</evidence>
<feature type="domain" description="G-protein coupled receptors family 1 profile" evidence="10">
    <location>
        <begin position="54"/>
        <end position="332"/>
    </location>
</feature>
<comment type="similarity">
    <text evidence="2">Belongs to the G-protein coupled receptor 1 family.</text>
</comment>
<feature type="transmembrane region" description="Helical" evidence="9">
    <location>
        <begin position="36"/>
        <end position="62"/>
    </location>
</feature>
<reference evidence="11 12" key="1">
    <citation type="journal article" date="2018" name="Gigascience">
        <title>Genomes of trombidid mites reveal novel predicted allergens and laterally-transferred genes associated with secondary metabolism.</title>
        <authorList>
            <person name="Dong X."/>
            <person name="Chaisiri K."/>
            <person name="Xia D."/>
            <person name="Armstrong S.D."/>
            <person name="Fang Y."/>
            <person name="Donnelly M.J."/>
            <person name="Kadowaki T."/>
            <person name="McGarry J.W."/>
            <person name="Darby A.C."/>
            <person name="Makepeace B.L."/>
        </authorList>
    </citation>
    <scope>NUCLEOTIDE SEQUENCE [LARGE SCALE GENOMIC DNA]</scope>
    <source>
        <strain evidence="11">UoL-UT</strain>
    </source>
</reference>
<feature type="transmembrane region" description="Helical" evidence="9">
    <location>
        <begin position="311"/>
        <end position="335"/>
    </location>
</feature>
<evidence type="ECO:0000256" key="8">
    <source>
        <dbReference type="ARBA" id="ARBA00023224"/>
    </source>
</evidence>
<evidence type="ECO:0000256" key="3">
    <source>
        <dbReference type="ARBA" id="ARBA00022692"/>
    </source>
</evidence>
<dbReference type="InterPro" id="IPR017452">
    <property type="entry name" value="GPCR_Rhodpsn_7TM"/>
</dbReference>
<dbReference type="GO" id="GO:0004983">
    <property type="term" value="F:neuropeptide Y receptor activity"/>
    <property type="evidence" value="ECO:0007669"/>
    <property type="project" value="InterPro"/>
</dbReference>
<keyword evidence="5" id="KW-0297">G-protein coupled receptor</keyword>
<dbReference type="SMART" id="SM01381">
    <property type="entry name" value="7TM_GPCR_Srsx"/>
    <property type="match status" value="1"/>
</dbReference>
<evidence type="ECO:0000256" key="7">
    <source>
        <dbReference type="ARBA" id="ARBA00023170"/>
    </source>
</evidence>
<name>A0A443SJJ2_9ACAR</name>